<protein>
    <submittedName>
        <fullName evidence="11">Capsular biosynthesis protein</fullName>
    </submittedName>
</protein>
<name>A0A4Y8IFC6_9BACI</name>
<feature type="domain" description="Tyrosine-protein kinase G-rich" evidence="10">
    <location>
        <begin position="150"/>
        <end position="192"/>
    </location>
</feature>
<organism evidence="11 12">
    <name type="scientific">Filobacillus milosensis</name>
    <dbReference type="NCBI Taxonomy" id="94137"/>
    <lineage>
        <taxon>Bacteria</taxon>
        <taxon>Bacillati</taxon>
        <taxon>Bacillota</taxon>
        <taxon>Bacilli</taxon>
        <taxon>Bacillales</taxon>
        <taxon>Bacillaceae</taxon>
        <taxon>Filobacillus</taxon>
    </lineage>
</organism>
<accession>A0A4Y8IFC6</accession>
<feature type="region of interest" description="Disordered" evidence="7">
    <location>
        <begin position="220"/>
        <end position="251"/>
    </location>
</feature>
<evidence type="ECO:0000313" key="11">
    <source>
        <dbReference type="EMBL" id="TFB18909.1"/>
    </source>
</evidence>
<evidence type="ECO:0000259" key="10">
    <source>
        <dbReference type="Pfam" id="PF13807"/>
    </source>
</evidence>
<gene>
    <name evidence="11" type="ORF">E3U55_11600</name>
</gene>
<dbReference type="PANTHER" id="PTHR32309:SF13">
    <property type="entry name" value="FERRIC ENTEROBACTIN TRANSPORT PROTEIN FEPE"/>
    <property type="match status" value="1"/>
</dbReference>
<evidence type="ECO:0000256" key="7">
    <source>
        <dbReference type="SAM" id="MobiDB-lite"/>
    </source>
</evidence>
<feature type="transmembrane region" description="Helical" evidence="8">
    <location>
        <begin position="172"/>
        <end position="196"/>
    </location>
</feature>
<keyword evidence="3" id="KW-1003">Cell membrane</keyword>
<comment type="subcellular location">
    <subcellularLocation>
        <location evidence="1">Cell membrane</location>
        <topology evidence="1">Multi-pass membrane protein</topology>
    </subcellularLocation>
</comment>
<evidence type="ECO:0000313" key="12">
    <source>
        <dbReference type="Proteomes" id="UP000297975"/>
    </source>
</evidence>
<dbReference type="InterPro" id="IPR032807">
    <property type="entry name" value="GNVR"/>
</dbReference>
<evidence type="ECO:0000256" key="3">
    <source>
        <dbReference type="ARBA" id="ARBA00022475"/>
    </source>
</evidence>
<keyword evidence="6 8" id="KW-0472">Membrane</keyword>
<evidence type="ECO:0000256" key="4">
    <source>
        <dbReference type="ARBA" id="ARBA00022692"/>
    </source>
</evidence>
<dbReference type="Proteomes" id="UP000297975">
    <property type="component" value="Unassembled WGS sequence"/>
</dbReference>
<evidence type="ECO:0000256" key="8">
    <source>
        <dbReference type="SAM" id="Phobius"/>
    </source>
</evidence>
<keyword evidence="4 8" id="KW-0812">Transmembrane</keyword>
<dbReference type="InterPro" id="IPR003856">
    <property type="entry name" value="LPS_length_determ_N"/>
</dbReference>
<comment type="similarity">
    <text evidence="2">Belongs to the CpsC/CapA family.</text>
</comment>
<keyword evidence="12" id="KW-1185">Reference proteome</keyword>
<dbReference type="EMBL" id="SOPW01000012">
    <property type="protein sequence ID" value="TFB18909.1"/>
    <property type="molecule type" value="Genomic_DNA"/>
</dbReference>
<feature type="compositionally biased region" description="Basic residues" evidence="7">
    <location>
        <begin position="226"/>
        <end position="236"/>
    </location>
</feature>
<sequence>MKETISIQEIFQTIKKRFILIFLLTLIAVSAAAVLSYYVLVPQYQSSSQFIVVQKQVEEIPYTLNDLNSNEQLMNTYKEIIKSPLILEKVIANLNLDTTPDQLTKQVEVRSSENSRVVTVSALSEQPEAAVTLANTVVNEFKTAIPTILSVDNVHILSKANISREPVKPRPLINMIVAGMIGLATGVGLAIMMEFLNTKVKTERDIEQCGVPVLGTVSKFENDPNRKKKKKKKAKQKNIEHLQRGDGAFDT</sequence>
<dbReference type="InterPro" id="IPR050445">
    <property type="entry name" value="Bact_polysacc_biosynth/exp"/>
</dbReference>
<keyword evidence="5 8" id="KW-1133">Transmembrane helix</keyword>
<dbReference type="AlphaFoldDB" id="A0A4Y8IFC6"/>
<evidence type="ECO:0000256" key="6">
    <source>
        <dbReference type="ARBA" id="ARBA00023136"/>
    </source>
</evidence>
<dbReference type="GO" id="GO:0005886">
    <property type="term" value="C:plasma membrane"/>
    <property type="evidence" value="ECO:0007669"/>
    <property type="project" value="UniProtKB-SubCell"/>
</dbReference>
<proteinExistence type="inferred from homology"/>
<dbReference type="RefSeq" id="WP_134340642.1">
    <property type="nucleotide sequence ID" value="NZ_SOPW01000012.1"/>
</dbReference>
<evidence type="ECO:0000256" key="1">
    <source>
        <dbReference type="ARBA" id="ARBA00004651"/>
    </source>
</evidence>
<evidence type="ECO:0000256" key="5">
    <source>
        <dbReference type="ARBA" id="ARBA00022989"/>
    </source>
</evidence>
<dbReference type="GO" id="GO:0004713">
    <property type="term" value="F:protein tyrosine kinase activity"/>
    <property type="evidence" value="ECO:0007669"/>
    <property type="project" value="TreeGrafter"/>
</dbReference>
<evidence type="ECO:0000256" key="2">
    <source>
        <dbReference type="ARBA" id="ARBA00006683"/>
    </source>
</evidence>
<reference evidence="11 12" key="1">
    <citation type="submission" date="2019-03" db="EMBL/GenBank/DDBJ databases">
        <authorList>
            <person name="He R.-H."/>
        </authorList>
    </citation>
    <scope>NUCLEOTIDE SEQUENCE [LARGE SCALE GENOMIC DNA]</scope>
    <source>
        <strain evidence="12">SH 714</strain>
    </source>
</reference>
<dbReference type="PANTHER" id="PTHR32309">
    <property type="entry name" value="TYROSINE-PROTEIN KINASE"/>
    <property type="match status" value="1"/>
</dbReference>
<comment type="caution">
    <text evidence="11">The sequence shown here is derived from an EMBL/GenBank/DDBJ whole genome shotgun (WGS) entry which is preliminary data.</text>
</comment>
<dbReference type="Pfam" id="PF02706">
    <property type="entry name" value="Wzz"/>
    <property type="match status" value="1"/>
</dbReference>
<feature type="transmembrane region" description="Helical" evidence="8">
    <location>
        <begin position="20"/>
        <end position="40"/>
    </location>
</feature>
<evidence type="ECO:0000259" key="9">
    <source>
        <dbReference type="Pfam" id="PF02706"/>
    </source>
</evidence>
<feature type="domain" description="Polysaccharide chain length determinant N-terminal" evidence="9">
    <location>
        <begin position="3"/>
        <end position="94"/>
    </location>
</feature>
<dbReference type="Pfam" id="PF13807">
    <property type="entry name" value="GNVR"/>
    <property type="match status" value="1"/>
</dbReference>
<dbReference type="OrthoDB" id="2360475at2"/>